<evidence type="ECO:0000259" key="4">
    <source>
        <dbReference type="Pfam" id="PF18313"/>
    </source>
</evidence>
<evidence type="ECO:0000313" key="6">
    <source>
        <dbReference type="Proteomes" id="UP001284601"/>
    </source>
</evidence>
<dbReference type="SUPFAM" id="SSF53901">
    <property type="entry name" value="Thiolase-like"/>
    <property type="match status" value="2"/>
</dbReference>
<gene>
    <name evidence="5" type="ORF">R7226_11245</name>
</gene>
<dbReference type="EMBL" id="JAWSTH010000024">
    <property type="protein sequence ID" value="MDW5594918.1"/>
    <property type="molecule type" value="Genomic_DNA"/>
</dbReference>
<dbReference type="Gene3D" id="3.40.47.10">
    <property type="match status" value="1"/>
</dbReference>
<dbReference type="InterPro" id="IPR040771">
    <property type="entry name" value="TLP1_add_C"/>
</dbReference>
<keyword evidence="6" id="KW-1185">Reference proteome</keyword>
<evidence type="ECO:0000256" key="2">
    <source>
        <dbReference type="ARBA" id="ARBA00022679"/>
    </source>
</evidence>
<reference evidence="6" key="1">
    <citation type="submission" date="2023-07" db="EMBL/GenBank/DDBJ databases">
        <title>Conexibacter stalactiti sp. nov., isolated from stalactites in a lava cave and emended description of the genus Conexibacter.</title>
        <authorList>
            <person name="Lee S.D."/>
        </authorList>
    </citation>
    <scope>NUCLEOTIDE SEQUENCE [LARGE SCALE GENOMIC DNA]</scope>
    <source>
        <strain evidence="6">KCTC 39840</strain>
    </source>
</reference>
<sequence>MTLDPHLPVLVGLGEAVRRPGDDGPTEPAALMAEAVRAAVADAGAGDALLRRVGALGAVPAAAWGDGDPGRRVGELLGLDAALPTLRSSMQGGNGPQLLVNTLGARIQSGQLDAAIVCGAEALSTVARLAKEGRQPDWPAADPARRAGEVLEEDRAAATDAETAVGMIAPIMAYPLIENAIRAAAGRSADEQLDLIAGLWSCFSRVAADQPAAWAPRAYDAAALRTPTPDNRQVTLPYTKLLNANIQVDQGAALLLCAAGVADALGIPRERWVFLHAGARATDEWFLSERRELHRSPAIRACGQALFEHAAITSEQLGPIDLYSCFPAAVQLAATELELPLDDPGRPLTCTGGLTFFGGPGNSYATHGAIAVALQLRDAPAGAVGLSTALGWYATKHALGLYGNEPPARPFAALEPVPDAPPPRTVIAPAEVTATAETCTLIYGRDGAPAYGILFALTDAGERALAKSDDPAVMAAMAGDDFLGARVALHADRSFDLV</sequence>
<dbReference type="Gene3D" id="2.40.50.840">
    <property type="match status" value="1"/>
</dbReference>
<dbReference type="Proteomes" id="UP001284601">
    <property type="component" value="Unassembled WGS sequence"/>
</dbReference>
<evidence type="ECO:0000256" key="3">
    <source>
        <dbReference type="ARBA" id="ARBA00023315"/>
    </source>
</evidence>
<dbReference type="RefSeq" id="WP_318597250.1">
    <property type="nucleotide sequence ID" value="NZ_JAWSTH010000024.1"/>
</dbReference>
<proteinExistence type="inferred from homology"/>
<feature type="domain" description="Thiolase-like protein type 1 additional C-terminal" evidence="4">
    <location>
        <begin position="419"/>
        <end position="492"/>
    </location>
</feature>
<evidence type="ECO:0000256" key="1">
    <source>
        <dbReference type="ARBA" id="ARBA00010982"/>
    </source>
</evidence>
<evidence type="ECO:0000313" key="5">
    <source>
        <dbReference type="EMBL" id="MDW5594918.1"/>
    </source>
</evidence>
<comment type="caution">
    <text evidence="5">The sequence shown here is derived from an EMBL/GenBank/DDBJ whole genome shotgun (WGS) entry which is preliminary data.</text>
</comment>
<dbReference type="PANTHER" id="PTHR18919">
    <property type="entry name" value="ACETYL-COA C-ACYLTRANSFERASE"/>
    <property type="match status" value="1"/>
</dbReference>
<protein>
    <recommendedName>
        <fullName evidence="4">Thiolase-like protein type 1 additional C-terminal domain-containing protein</fullName>
    </recommendedName>
</protein>
<keyword evidence="3" id="KW-0012">Acyltransferase</keyword>
<dbReference type="InterPro" id="IPR016039">
    <property type="entry name" value="Thiolase-like"/>
</dbReference>
<name>A0ABU4HNM5_9ACTN</name>
<organism evidence="5 6">
    <name type="scientific">Conexibacter stalactiti</name>
    <dbReference type="NCBI Taxonomy" id="1940611"/>
    <lineage>
        <taxon>Bacteria</taxon>
        <taxon>Bacillati</taxon>
        <taxon>Actinomycetota</taxon>
        <taxon>Thermoleophilia</taxon>
        <taxon>Solirubrobacterales</taxon>
        <taxon>Conexibacteraceae</taxon>
        <taxon>Conexibacter</taxon>
    </lineage>
</organism>
<keyword evidence="2" id="KW-0808">Transferase</keyword>
<dbReference type="PANTHER" id="PTHR18919:SF139">
    <property type="entry name" value="THIOLASE-LIKE PROTEIN TYPE 1 ADDITIONAL C-TERMINAL DOMAIN-CONTAINING PROTEIN"/>
    <property type="match status" value="1"/>
</dbReference>
<accession>A0ABU4HNM5</accession>
<comment type="similarity">
    <text evidence="1">Belongs to the thiolase-like superfamily. Thiolase family.</text>
</comment>
<dbReference type="Pfam" id="PF18313">
    <property type="entry name" value="TLP1_add_C"/>
    <property type="match status" value="1"/>
</dbReference>